<dbReference type="EMBL" id="CAJGYM010000011">
    <property type="protein sequence ID" value="CAD6189546.1"/>
    <property type="molecule type" value="Genomic_DNA"/>
</dbReference>
<dbReference type="PROSITE" id="PS00036">
    <property type="entry name" value="BZIP_BASIC"/>
    <property type="match status" value="1"/>
</dbReference>
<feature type="transmembrane region" description="Helical" evidence="2">
    <location>
        <begin position="272"/>
        <end position="289"/>
    </location>
</feature>
<dbReference type="Proteomes" id="UP000835052">
    <property type="component" value="Unassembled WGS sequence"/>
</dbReference>
<evidence type="ECO:0000259" key="3">
    <source>
        <dbReference type="PROSITE" id="PS00036"/>
    </source>
</evidence>
<evidence type="ECO:0000313" key="4">
    <source>
        <dbReference type="EMBL" id="CAD6189546.1"/>
    </source>
</evidence>
<dbReference type="SUPFAM" id="SSF57959">
    <property type="entry name" value="Leucine zipper domain"/>
    <property type="match status" value="1"/>
</dbReference>
<feature type="transmembrane region" description="Helical" evidence="2">
    <location>
        <begin position="38"/>
        <end position="60"/>
    </location>
</feature>
<feature type="transmembrane region" description="Helical" evidence="2">
    <location>
        <begin position="72"/>
        <end position="93"/>
    </location>
</feature>
<keyword evidence="2" id="KW-0472">Membrane</keyword>
<dbReference type="CDD" id="cd14686">
    <property type="entry name" value="bZIP"/>
    <property type="match status" value="1"/>
</dbReference>
<dbReference type="InterPro" id="IPR046347">
    <property type="entry name" value="bZIP_sf"/>
</dbReference>
<accession>A0A8S1GZW6</accession>
<comment type="caution">
    <text evidence="4">The sequence shown here is derived from an EMBL/GenBank/DDBJ whole genome shotgun (WGS) entry which is preliminary data.</text>
</comment>
<dbReference type="OrthoDB" id="5777365at2759"/>
<evidence type="ECO:0000313" key="5">
    <source>
        <dbReference type="Proteomes" id="UP000835052"/>
    </source>
</evidence>
<evidence type="ECO:0000256" key="1">
    <source>
        <dbReference type="SAM" id="Coils"/>
    </source>
</evidence>
<feature type="domain" description="BZIP" evidence="3">
    <location>
        <begin position="341"/>
        <end position="354"/>
    </location>
</feature>
<keyword evidence="2" id="KW-1133">Transmembrane helix</keyword>
<dbReference type="GO" id="GO:0003700">
    <property type="term" value="F:DNA-binding transcription factor activity"/>
    <property type="evidence" value="ECO:0007669"/>
    <property type="project" value="InterPro"/>
</dbReference>
<keyword evidence="5" id="KW-1185">Reference proteome</keyword>
<protein>
    <recommendedName>
        <fullName evidence="3">BZIP domain-containing protein</fullName>
    </recommendedName>
</protein>
<reference evidence="4" key="1">
    <citation type="submission" date="2020-10" db="EMBL/GenBank/DDBJ databases">
        <authorList>
            <person name="Kikuchi T."/>
        </authorList>
    </citation>
    <scope>NUCLEOTIDE SEQUENCE</scope>
    <source>
        <strain evidence="4">NKZ352</strain>
    </source>
</reference>
<feature type="transmembrane region" description="Helical" evidence="2">
    <location>
        <begin position="148"/>
        <end position="166"/>
    </location>
</feature>
<organism evidence="4 5">
    <name type="scientific">Caenorhabditis auriculariae</name>
    <dbReference type="NCBI Taxonomy" id="2777116"/>
    <lineage>
        <taxon>Eukaryota</taxon>
        <taxon>Metazoa</taxon>
        <taxon>Ecdysozoa</taxon>
        <taxon>Nematoda</taxon>
        <taxon>Chromadorea</taxon>
        <taxon>Rhabditida</taxon>
        <taxon>Rhabditina</taxon>
        <taxon>Rhabditomorpha</taxon>
        <taxon>Rhabditoidea</taxon>
        <taxon>Rhabditidae</taxon>
        <taxon>Peloderinae</taxon>
        <taxon>Caenorhabditis</taxon>
    </lineage>
</organism>
<dbReference type="Gene3D" id="1.20.5.170">
    <property type="match status" value="1"/>
</dbReference>
<name>A0A8S1GZW6_9PELO</name>
<sequence>MGQNASFCYNVTRGKVITIECDYPWTYTMEDLLYRSPLGAFFELVECLLLGAMWFCNIFIRRDFAEAFLSSVAVPLSLSTVLKLACFAWNILFPRDELRGWIINILYSVTVTSAQLTLMQGLPAYLYMSMKMATSRKQDYGITTWLPYAFFMLLSFPLSGVVYLMAEPIYSKVALIAIIAIYLVSAVVILIMLGLCLAAFICFSGSNREMDMLDPVVYDGRSRLGWAVLYALLIPISAAGSIFCLVSLAYFINDTSDYEVLSNEMATRVWSFFFGPIFLLLTFLILPSYRDVLLCGCKFRKFTKKVTIAELAAPHNPQVFSTSNSASPIQPIHIINDTPQKKRNREAAKKYRDKKDNLISQLREQNETLMALLKQKEGEIQQLREEKEFQWCQCLMTQSRVVQMSGNNTTDPIANLPLESFGVGPSEEANPSEQHY</sequence>
<evidence type="ECO:0000256" key="2">
    <source>
        <dbReference type="SAM" id="Phobius"/>
    </source>
</evidence>
<feature type="transmembrane region" description="Helical" evidence="2">
    <location>
        <begin position="224"/>
        <end position="252"/>
    </location>
</feature>
<feature type="transmembrane region" description="Helical" evidence="2">
    <location>
        <begin position="105"/>
        <end position="127"/>
    </location>
</feature>
<feature type="coiled-coil region" evidence="1">
    <location>
        <begin position="341"/>
        <end position="386"/>
    </location>
</feature>
<keyword evidence="1" id="KW-0175">Coiled coil</keyword>
<gene>
    <name evidence="4" type="ORF">CAUJ_LOCUS5465</name>
</gene>
<proteinExistence type="predicted"/>
<feature type="transmembrane region" description="Helical" evidence="2">
    <location>
        <begin position="172"/>
        <end position="203"/>
    </location>
</feature>
<dbReference type="InterPro" id="IPR004827">
    <property type="entry name" value="bZIP"/>
</dbReference>
<keyword evidence="2" id="KW-0812">Transmembrane</keyword>
<dbReference type="AlphaFoldDB" id="A0A8S1GZW6"/>